<dbReference type="CDD" id="cd07185">
    <property type="entry name" value="OmpA_C-like"/>
    <property type="match status" value="1"/>
</dbReference>
<sequence length="503" mass="52548">MMGYWRAAVFAALLPCSAMAQDVTLTSRDGALSVAGTLQGYDGEFFRIDSAYGPLTLDASGVICDGPACPDLTAPKAVIRLVGEADAGAALLPPLIVAFAQARGLVYSAPVNADAPAILTDPVTQKVLAEISFRPLPHDQARAAVKAGRAELMVASAVEPDLGSKAMALDALVPIVAPDNPLPGISTIDLAKVLAGDVKNWSEVGGPDMPLVLHGLAPDSDLQQVLSARLGRDPAASVTHADLRELADAVARDPWAIALTGRASVGAARVLPLSDSCGFPLLPSGLAVKAGDYPLTLPVFLLTPRRRLPLMVREFLDFLALPAAQVAIAKGGYIDRGQESQPMTADGLRLINAIQGAGEETTLADLKRLTGLMEGADRLSLTFRFDDGTSKLDAASQDNLTDLARLIDAGVFRNKALILAGFSDGSGAANANLALSQDRADSILAALKQHVTAPDATLPHVEAFGEALPMACDETAAGRRLNRRVEVWLKPSFTPTDTPPSEN</sequence>
<feature type="domain" description="OmpA-like" evidence="4">
    <location>
        <begin position="372"/>
        <end position="493"/>
    </location>
</feature>
<dbReference type="InterPro" id="IPR024370">
    <property type="entry name" value="PBP_domain"/>
</dbReference>
<dbReference type="SUPFAM" id="SSF53850">
    <property type="entry name" value="Periplasmic binding protein-like II"/>
    <property type="match status" value="1"/>
</dbReference>
<dbReference type="SUPFAM" id="SSF103088">
    <property type="entry name" value="OmpA-like"/>
    <property type="match status" value="1"/>
</dbReference>
<keyword evidence="2" id="KW-0472">Membrane</keyword>
<dbReference type="Pfam" id="PF12849">
    <property type="entry name" value="PBP_like_2"/>
    <property type="match status" value="1"/>
</dbReference>
<gene>
    <name evidence="5" type="ORF">ACFOGH_14400</name>
</gene>
<feature type="signal peptide" evidence="3">
    <location>
        <begin position="1"/>
        <end position="20"/>
    </location>
</feature>
<dbReference type="PROSITE" id="PS51123">
    <property type="entry name" value="OMPA_2"/>
    <property type="match status" value="1"/>
</dbReference>
<dbReference type="InterPro" id="IPR006665">
    <property type="entry name" value="OmpA-like"/>
</dbReference>
<name>A0ABV7J3K3_9RHOB</name>
<evidence type="ECO:0000256" key="3">
    <source>
        <dbReference type="SAM" id="SignalP"/>
    </source>
</evidence>
<dbReference type="Gene3D" id="3.40.190.10">
    <property type="entry name" value="Periplasmic binding protein-like II"/>
    <property type="match status" value="2"/>
</dbReference>
<evidence type="ECO:0000259" key="4">
    <source>
        <dbReference type="PROSITE" id="PS51123"/>
    </source>
</evidence>
<dbReference type="InterPro" id="IPR050811">
    <property type="entry name" value="Phosphate_ABC_transporter"/>
</dbReference>
<dbReference type="PANTHER" id="PTHR30570:SF1">
    <property type="entry name" value="PHOSPHATE-BINDING PROTEIN PSTS"/>
    <property type="match status" value="1"/>
</dbReference>
<dbReference type="Gene3D" id="3.30.1330.60">
    <property type="entry name" value="OmpA-like domain"/>
    <property type="match status" value="1"/>
</dbReference>
<dbReference type="PANTHER" id="PTHR30570">
    <property type="entry name" value="PERIPLASMIC PHOSPHATE BINDING COMPONENT OF PHOSPHATE ABC TRANSPORTER"/>
    <property type="match status" value="1"/>
</dbReference>
<evidence type="ECO:0000313" key="6">
    <source>
        <dbReference type="Proteomes" id="UP001595547"/>
    </source>
</evidence>
<comment type="caution">
    <text evidence="5">The sequence shown here is derived from an EMBL/GenBank/DDBJ whole genome shotgun (WGS) entry which is preliminary data.</text>
</comment>
<keyword evidence="1 3" id="KW-0732">Signal</keyword>
<protein>
    <submittedName>
        <fullName evidence="5">Phosphate ABC transporter substrate-binding/OmpA family protein</fullName>
    </submittedName>
</protein>
<evidence type="ECO:0000256" key="1">
    <source>
        <dbReference type="ARBA" id="ARBA00022729"/>
    </source>
</evidence>
<dbReference type="EMBL" id="JBHRTO010000001">
    <property type="protein sequence ID" value="MFC3182190.1"/>
    <property type="molecule type" value="Genomic_DNA"/>
</dbReference>
<organism evidence="5 6">
    <name type="scientific">Cypionkella sinensis</name>
    <dbReference type="NCBI Taxonomy" id="1756043"/>
    <lineage>
        <taxon>Bacteria</taxon>
        <taxon>Pseudomonadati</taxon>
        <taxon>Pseudomonadota</taxon>
        <taxon>Alphaproteobacteria</taxon>
        <taxon>Rhodobacterales</taxon>
        <taxon>Paracoccaceae</taxon>
        <taxon>Cypionkella</taxon>
    </lineage>
</organism>
<evidence type="ECO:0000313" key="5">
    <source>
        <dbReference type="EMBL" id="MFC3182190.1"/>
    </source>
</evidence>
<accession>A0ABV7J3K3</accession>
<dbReference type="Pfam" id="PF00691">
    <property type="entry name" value="OmpA"/>
    <property type="match status" value="1"/>
</dbReference>
<dbReference type="Proteomes" id="UP001595547">
    <property type="component" value="Unassembled WGS sequence"/>
</dbReference>
<feature type="chain" id="PRO_5047538776" evidence="3">
    <location>
        <begin position="21"/>
        <end position="503"/>
    </location>
</feature>
<dbReference type="RefSeq" id="WP_380073771.1">
    <property type="nucleotide sequence ID" value="NZ_JBHRTO010000001.1"/>
</dbReference>
<keyword evidence="6" id="KW-1185">Reference proteome</keyword>
<proteinExistence type="predicted"/>
<reference evidence="6" key="1">
    <citation type="journal article" date="2019" name="Int. J. Syst. Evol. Microbiol.">
        <title>The Global Catalogue of Microorganisms (GCM) 10K type strain sequencing project: providing services to taxonomists for standard genome sequencing and annotation.</title>
        <authorList>
            <consortium name="The Broad Institute Genomics Platform"/>
            <consortium name="The Broad Institute Genome Sequencing Center for Infectious Disease"/>
            <person name="Wu L."/>
            <person name="Ma J."/>
        </authorList>
    </citation>
    <scope>NUCLEOTIDE SEQUENCE [LARGE SCALE GENOMIC DNA]</scope>
    <source>
        <strain evidence="6">KCTC 52039</strain>
    </source>
</reference>
<evidence type="ECO:0000256" key="2">
    <source>
        <dbReference type="PROSITE-ProRule" id="PRU00473"/>
    </source>
</evidence>
<dbReference type="InterPro" id="IPR036737">
    <property type="entry name" value="OmpA-like_sf"/>
</dbReference>